<feature type="compositionally biased region" description="Polar residues" evidence="2">
    <location>
        <begin position="468"/>
        <end position="479"/>
    </location>
</feature>
<keyword evidence="4" id="KW-1185">Reference proteome</keyword>
<dbReference type="GO" id="GO:0003677">
    <property type="term" value="F:DNA binding"/>
    <property type="evidence" value="ECO:0007669"/>
    <property type="project" value="TreeGrafter"/>
</dbReference>
<protein>
    <submittedName>
        <fullName evidence="3">Uncharacterized protein</fullName>
    </submittedName>
</protein>
<feature type="region of interest" description="Disordered" evidence="2">
    <location>
        <begin position="1"/>
        <end position="22"/>
    </location>
</feature>
<feature type="region of interest" description="Disordered" evidence="2">
    <location>
        <begin position="364"/>
        <end position="525"/>
    </location>
</feature>
<evidence type="ECO:0000313" key="3">
    <source>
        <dbReference type="EMBL" id="KAI1868283.1"/>
    </source>
</evidence>
<sequence length="525" mass="55323">MATAGGGTGATTLGHAGPGASAAPLQPTWRGLVSTTMDALHLFEGCLLGRLNHVPRRPHDRERSELIVSGNVFIYEEHSSGIKRWTDGVPWSPSRILGNFLIYRELDKPFQPGEKKRAMKKAKENGVSKATAPPRSNSIGHAGMLAGGGASLTTTTMVPPSTSSSPFENNGSPNASDFERQYVGSLVDSYQFKPDGLIKKTISVTAQGVTHHLVSYYSLEDVKANRLLTPSQTDLKFYTPRSELIQSSNFRAPVDDHEIFFVSDDGRQFINGDGTMGQPLMGPGGRSYSVPHANLSSGWGSTNPYIPTPPSYQLPQAHQSLSSAHGLPSSVYATAPAPSFTWDAATPQTHRSLNHSQSFTLPDARRSQSVAYAQSPSHGIPFHTPSSLQRSQLNGSGIVPSNGGLSQSLSNGSFSGPHNLFGSQGTSTGSSQHLGYDSSSAARNSTSYSNGSQDHDSSSFSGLPHAGSSGSTGVVQPTSYGAALGETDGNAEFHSASDGQTPDGMLPPSSSGTTWPAGGSFTYQH</sequence>
<dbReference type="Proteomes" id="UP000829685">
    <property type="component" value="Unassembled WGS sequence"/>
</dbReference>
<feature type="compositionally biased region" description="Low complexity" evidence="2">
    <location>
        <begin position="10"/>
        <end position="20"/>
    </location>
</feature>
<gene>
    <name evidence="3" type="ORF">JX265_007106</name>
</gene>
<dbReference type="PANTHER" id="PTHR28027:SF2">
    <property type="entry name" value="TRANSCRIPTIONAL REGULATOR MIT1"/>
    <property type="match status" value="1"/>
</dbReference>
<proteinExistence type="inferred from homology"/>
<evidence type="ECO:0000256" key="2">
    <source>
        <dbReference type="SAM" id="MobiDB-lite"/>
    </source>
</evidence>
<feature type="compositionally biased region" description="Low complexity" evidence="2">
    <location>
        <begin position="401"/>
        <end position="450"/>
    </location>
</feature>
<feature type="compositionally biased region" description="Polar residues" evidence="2">
    <location>
        <begin position="367"/>
        <end position="377"/>
    </location>
</feature>
<dbReference type="AlphaFoldDB" id="A0A9P9WKF3"/>
<feature type="compositionally biased region" description="Polar residues" evidence="2">
    <location>
        <begin position="384"/>
        <end position="395"/>
    </location>
</feature>
<accession>A0A9P9WKF3</accession>
<comment type="caution">
    <text evidence="3">The sequence shown here is derived from an EMBL/GenBank/DDBJ whole genome shotgun (WGS) entry which is preliminary data.</text>
</comment>
<name>A0A9P9WKF3_9PEZI</name>
<comment type="similarity">
    <text evidence="1">Belongs to the MIT1/WOR1 family.</text>
</comment>
<dbReference type="PANTHER" id="PTHR28027">
    <property type="entry name" value="TRANSCRIPTIONAL REGULATOR MIT1"/>
    <property type="match status" value="1"/>
</dbReference>
<evidence type="ECO:0000256" key="1">
    <source>
        <dbReference type="ARBA" id="ARBA00008359"/>
    </source>
</evidence>
<dbReference type="InterPro" id="IPR018608">
    <property type="entry name" value="Gti1/Pac2"/>
</dbReference>
<dbReference type="Pfam" id="PF09729">
    <property type="entry name" value="Gti1_Pac2"/>
    <property type="match status" value="1"/>
</dbReference>
<feature type="region of interest" description="Disordered" evidence="2">
    <location>
        <begin position="114"/>
        <end position="139"/>
    </location>
</feature>
<evidence type="ECO:0000313" key="4">
    <source>
        <dbReference type="Proteomes" id="UP000829685"/>
    </source>
</evidence>
<organism evidence="3 4">
    <name type="scientific">Neoarthrinium moseri</name>
    <dbReference type="NCBI Taxonomy" id="1658444"/>
    <lineage>
        <taxon>Eukaryota</taxon>
        <taxon>Fungi</taxon>
        <taxon>Dikarya</taxon>
        <taxon>Ascomycota</taxon>
        <taxon>Pezizomycotina</taxon>
        <taxon>Sordariomycetes</taxon>
        <taxon>Xylariomycetidae</taxon>
        <taxon>Amphisphaeriales</taxon>
        <taxon>Apiosporaceae</taxon>
        <taxon>Neoarthrinium</taxon>
    </lineage>
</organism>
<reference evidence="3" key="1">
    <citation type="submission" date="2021-03" db="EMBL/GenBank/DDBJ databases">
        <title>Revisited historic fungal species revealed as producer of novel bioactive compounds through whole genome sequencing and comparative genomics.</title>
        <authorList>
            <person name="Vignolle G.A."/>
            <person name="Hochenegger N."/>
            <person name="Mach R.L."/>
            <person name="Mach-Aigner A.R."/>
            <person name="Javad Rahimi M."/>
            <person name="Salim K.A."/>
            <person name="Chan C.M."/>
            <person name="Lim L.B.L."/>
            <person name="Cai F."/>
            <person name="Druzhinina I.S."/>
            <person name="U'Ren J.M."/>
            <person name="Derntl C."/>
        </authorList>
    </citation>
    <scope>NUCLEOTIDE SEQUENCE</scope>
    <source>
        <strain evidence="3">TUCIM 5799</strain>
    </source>
</reference>
<dbReference type="EMBL" id="JAFIMR010000017">
    <property type="protein sequence ID" value="KAI1868283.1"/>
    <property type="molecule type" value="Genomic_DNA"/>
</dbReference>
<feature type="compositionally biased region" description="Basic and acidic residues" evidence="2">
    <location>
        <begin position="114"/>
        <end position="126"/>
    </location>
</feature>